<dbReference type="SUPFAM" id="SSF47027">
    <property type="entry name" value="Acyl-CoA binding protein"/>
    <property type="match status" value="1"/>
</dbReference>
<dbReference type="InterPro" id="IPR014352">
    <property type="entry name" value="FERM/acyl-CoA-bd_prot_sf"/>
</dbReference>
<proteinExistence type="predicted"/>
<dbReference type="Proteomes" id="UP001648503">
    <property type="component" value="Unassembled WGS sequence"/>
</dbReference>
<comment type="caution">
    <text evidence="6">The sequence shown here is derived from an EMBL/GenBank/DDBJ whole genome shotgun (WGS) entry which is preliminary data.</text>
</comment>
<dbReference type="PANTHER" id="PTHR24119">
    <property type="entry name" value="ACYL-COA-BINDING DOMAIN-CONTAINING PROTEIN 6"/>
    <property type="match status" value="1"/>
</dbReference>
<dbReference type="InterPro" id="IPR036770">
    <property type="entry name" value="Ankyrin_rpt-contain_sf"/>
</dbReference>
<reference evidence="6 7" key="1">
    <citation type="submission" date="2021-02" db="EMBL/GenBank/DDBJ databases">
        <title>Variation within the Batrachochytrium salamandrivorans European outbreak.</title>
        <authorList>
            <person name="Kelly M."/>
            <person name="Pasmans F."/>
            <person name="Shea T.P."/>
            <person name="Munoz J.F."/>
            <person name="Carranza S."/>
            <person name="Cuomo C.A."/>
            <person name="Martel A."/>
        </authorList>
    </citation>
    <scope>NUCLEOTIDE SEQUENCE [LARGE SCALE GENOMIC DNA]</scope>
    <source>
        <strain evidence="6 7">AMFP18/2</strain>
    </source>
</reference>
<keyword evidence="2 4" id="KW-0040">ANK repeat</keyword>
<dbReference type="PROSITE" id="PS50088">
    <property type="entry name" value="ANK_REPEAT"/>
    <property type="match status" value="2"/>
</dbReference>
<keyword evidence="7" id="KW-1185">Reference proteome</keyword>
<feature type="repeat" description="ANK" evidence="4">
    <location>
        <begin position="158"/>
        <end position="190"/>
    </location>
</feature>
<dbReference type="Gene3D" id="1.20.80.10">
    <property type="match status" value="1"/>
</dbReference>
<evidence type="ECO:0000313" key="6">
    <source>
        <dbReference type="EMBL" id="KAH6590245.1"/>
    </source>
</evidence>
<dbReference type="InterPro" id="IPR035984">
    <property type="entry name" value="Acyl-CoA-binding_sf"/>
</dbReference>
<dbReference type="Pfam" id="PF00887">
    <property type="entry name" value="ACBP"/>
    <property type="match status" value="1"/>
</dbReference>
<feature type="repeat" description="ANK" evidence="4">
    <location>
        <begin position="191"/>
        <end position="215"/>
    </location>
</feature>
<dbReference type="InterPro" id="IPR002110">
    <property type="entry name" value="Ankyrin_rpt"/>
</dbReference>
<evidence type="ECO:0000256" key="3">
    <source>
        <dbReference type="ARBA" id="ARBA00023121"/>
    </source>
</evidence>
<evidence type="ECO:0000259" key="5">
    <source>
        <dbReference type="PROSITE" id="PS51228"/>
    </source>
</evidence>
<sequence>MDELQEAFIEAVAQIQAYKGPSFQTTSLLKLYALFKVATLGQCTIARPGIFDFQGRAKWDAWNDISDMPQSLAKLQYVSLVEELLNLRSETGDALSDSNRHTNSAVLATGFRVSSMNNSRETISDADKTIFEWAEEGSVPHVNEMLQAGICINVRDKEGMSLLHWAADRDYLDLAKLLLEHGIQVNAQDNTGLTPLHYALIVESRQMVDLLVHTGHARTDIADKEGETPLDMASVDLLPVLQTSITPASNVS</sequence>
<gene>
    <name evidence="6" type="ORF">BASA50_009506</name>
</gene>
<evidence type="ECO:0000256" key="2">
    <source>
        <dbReference type="ARBA" id="ARBA00023043"/>
    </source>
</evidence>
<protein>
    <recommendedName>
        <fullName evidence="5">ACB domain-containing protein</fullName>
    </recommendedName>
</protein>
<name>A0ABQ8F479_9FUNG</name>
<keyword evidence="1" id="KW-0677">Repeat</keyword>
<dbReference type="PROSITE" id="PS51228">
    <property type="entry name" value="ACB_2"/>
    <property type="match status" value="1"/>
</dbReference>
<dbReference type="Pfam" id="PF12796">
    <property type="entry name" value="Ank_2"/>
    <property type="match status" value="1"/>
</dbReference>
<dbReference type="SUPFAM" id="SSF48403">
    <property type="entry name" value="Ankyrin repeat"/>
    <property type="match status" value="1"/>
</dbReference>
<organism evidence="6 7">
    <name type="scientific">Batrachochytrium salamandrivorans</name>
    <dbReference type="NCBI Taxonomy" id="1357716"/>
    <lineage>
        <taxon>Eukaryota</taxon>
        <taxon>Fungi</taxon>
        <taxon>Fungi incertae sedis</taxon>
        <taxon>Chytridiomycota</taxon>
        <taxon>Chytridiomycota incertae sedis</taxon>
        <taxon>Chytridiomycetes</taxon>
        <taxon>Rhizophydiales</taxon>
        <taxon>Rhizophydiales incertae sedis</taxon>
        <taxon>Batrachochytrium</taxon>
    </lineage>
</organism>
<evidence type="ECO:0000256" key="1">
    <source>
        <dbReference type="ARBA" id="ARBA00022737"/>
    </source>
</evidence>
<dbReference type="SMART" id="SM00248">
    <property type="entry name" value="ANK"/>
    <property type="match status" value="2"/>
</dbReference>
<dbReference type="PROSITE" id="PS50297">
    <property type="entry name" value="ANK_REP_REGION"/>
    <property type="match status" value="2"/>
</dbReference>
<dbReference type="InterPro" id="IPR000582">
    <property type="entry name" value="Acyl-CoA-binding_protein"/>
</dbReference>
<feature type="domain" description="ACB" evidence="5">
    <location>
        <begin position="4"/>
        <end position="90"/>
    </location>
</feature>
<dbReference type="PANTHER" id="PTHR24119:SF0">
    <property type="entry name" value="ACYL-COA-BINDING DOMAIN-CONTAINING PROTEIN 6"/>
    <property type="match status" value="1"/>
</dbReference>
<keyword evidence="3" id="KW-0446">Lipid-binding</keyword>
<dbReference type="Gene3D" id="1.25.40.20">
    <property type="entry name" value="Ankyrin repeat-containing domain"/>
    <property type="match status" value="1"/>
</dbReference>
<dbReference type="EMBL" id="JAFCIX010000435">
    <property type="protein sequence ID" value="KAH6590245.1"/>
    <property type="molecule type" value="Genomic_DNA"/>
</dbReference>
<evidence type="ECO:0000313" key="7">
    <source>
        <dbReference type="Proteomes" id="UP001648503"/>
    </source>
</evidence>
<evidence type="ECO:0000256" key="4">
    <source>
        <dbReference type="PROSITE-ProRule" id="PRU00023"/>
    </source>
</evidence>
<accession>A0ABQ8F479</accession>
<dbReference type="PRINTS" id="PR00689">
    <property type="entry name" value="ACOABINDINGP"/>
</dbReference>